<dbReference type="EMBL" id="CP042582">
    <property type="protein sequence ID" value="QEX24434.1"/>
    <property type="molecule type" value="Genomic_DNA"/>
</dbReference>
<evidence type="ECO:0000256" key="6">
    <source>
        <dbReference type="SAM" id="Phobius"/>
    </source>
</evidence>
<keyword evidence="5 6" id="KW-0472">Membrane</keyword>
<name>A0A5J6N4S6_9PROT</name>
<keyword evidence="2" id="KW-1003">Cell membrane</keyword>
<feature type="transmembrane region" description="Helical" evidence="6">
    <location>
        <begin position="279"/>
        <end position="298"/>
    </location>
</feature>
<keyword evidence="3 6" id="KW-0812">Transmembrane</keyword>
<evidence type="ECO:0000256" key="2">
    <source>
        <dbReference type="ARBA" id="ARBA00022475"/>
    </source>
</evidence>
<dbReference type="SUPFAM" id="SSF103473">
    <property type="entry name" value="MFS general substrate transporter"/>
    <property type="match status" value="1"/>
</dbReference>
<dbReference type="InterPro" id="IPR050189">
    <property type="entry name" value="MFS_Efflux_Transporters"/>
</dbReference>
<dbReference type="PANTHER" id="PTHR43124:SF3">
    <property type="entry name" value="CHLORAMPHENICOL EFFLUX PUMP RV0191"/>
    <property type="match status" value="1"/>
</dbReference>
<evidence type="ECO:0000256" key="4">
    <source>
        <dbReference type="ARBA" id="ARBA00022989"/>
    </source>
</evidence>
<dbReference type="GO" id="GO:0022857">
    <property type="term" value="F:transmembrane transporter activity"/>
    <property type="evidence" value="ECO:0007669"/>
    <property type="project" value="InterPro"/>
</dbReference>
<dbReference type="RefSeq" id="WP_151119714.1">
    <property type="nucleotide sequence ID" value="NZ_CP042582.1"/>
</dbReference>
<feature type="domain" description="Major facilitator superfamily (MFS) profile" evidence="7">
    <location>
        <begin position="18"/>
        <end position="392"/>
    </location>
</feature>
<sequence>MTDESSAGATVPAASWLAVTAVGTGAFALVTTEFLPVGLLPQIARDLGVTEGQAGLMVTAPAFLAALAAPLTIGFAGRIDRRYVLWFFLAMLAVSNTLVATASGFATLLMGRVLLGIAVGGFWTMGASLGLRMRPGPEGARATSLILSGISLGTVAGVPAGTFVGDLLGWRFTFGAAAGLALLVLAALVLVLPRLAPQASTGLLQIPGLFRRPMIRIGLAASVLIFVGQFAAYTYIAPFLDQATHIDPRTLSLLLLGYGLTGFFGNIFGGWAVSRHVKLTLAGTTTLLGGAVLLLVLTGTDLTAAVTWSLVWGFGFGLLPIAIQSWIFAAAPDRLESVSALLVSVIQVALGSGALVGGLVVDHLGVPSALWLGGLCTLATTALIMAFGRERSALQPCECRA</sequence>
<dbReference type="CDD" id="cd17324">
    <property type="entry name" value="MFS_NepI_like"/>
    <property type="match status" value="1"/>
</dbReference>
<evidence type="ECO:0000256" key="3">
    <source>
        <dbReference type="ARBA" id="ARBA00022692"/>
    </source>
</evidence>
<feature type="transmembrane region" description="Helical" evidence="6">
    <location>
        <begin position="251"/>
        <end position="272"/>
    </location>
</feature>
<keyword evidence="9" id="KW-1185">Reference proteome</keyword>
<dbReference type="Gene3D" id="1.20.1250.20">
    <property type="entry name" value="MFS general substrate transporter like domains"/>
    <property type="match status" value="2"/>
</dbReference>
<accession>A0A5J6N4S6</accession>
<dbReference type="Pfam" id="PF07690">
    <property type="entry name" value="MFS_1"/>
    <property type="match status" value="1"/>
</dbReference>
<feature type="transmembrane region" description="Helical" evidence="6">
    <location>
        <begin position="143"/>
        <end position="164"/>
    </location>
</feature>
<dbReference type="InterPro" id="IPR011701">
    <property type="entry name" value="MFS"/>
</dbReference>
<dbReference type="InterPro" id="IPR020846">
    <property type="entry name" value="MFS_dom"/>
</dbReference>
<feature type="transmembrane region" description="Helical" evidence="6">
    <location>
        <begin position="338"/>
        <end position="360"/>
    </location>
</feature>
<keyword evidence="4 6" id="KW-1133">Transmembrane helix</keyword>
<gene>
    <name evidence="8" type="ORF">FRZ61_43750</name>
</gene>
<feature type="transmembrane region" description="Helical" evidence="6">
    <location>
        <begin position="83"/>
        <end position="107"/>
    </location>
</feature>
<evidence type="ECO:0000313" key="8">
    <source>
        <dbReference type="EMBL" id="QEX24434.1"/>
    </source>
</evidence>
<reference evidence="8 9" key="1">
    <citation type="submission" date="2019-08" db="EMBL/GenBank/DDBJ databases">
        <title>Hyperibacter terrae gen. nov., sp. nov. and Hyperibacter viscosus sp. nov., two new members in the family Rhodospirillaceae isolated from the rhizosphere of Hypericum perforatum.</title>
        <authorList>
            <person name="Noviana Z."/>
        </authorList>
    </citation>
    <scope>NUCLEOTIDE SEQUENCE [LARGE SCALE GENOMIC DNA]</scope>
    <source>
        <strain evidence="8 9">R5959</strain>
    </source>
</reference>
<evidence type="ECO:0000313" key="9">
    <source>
        <dbReference type="Proteomes" id="UP000325797"/>
    </source>
</evidence>
<dbReference type="Proteomes" id="UP000325797">
    <property type="component" value="Chromosome"/>
</dbReference>
<evidence type="ECO:0000256" key="1">
    <source>
        <dbReference type="ARBA" id="ARBA00004651"/>
    </source>
</evidence>
<protein>
    <submittedName>
        <fullName evidence="8">MFS transporter</fullName>
    </submittedName>
</protein>
<dbReference type="PANTHER" id="PTHR43124">
    <property type="entry name" value="PURINE EFFLUX PUMP PBUE"/>
    <property type="match status" value="1"/>
</dbReference>
<feature type="transmembrane region" description="Helical" evidence="6">
    <location>
        <begin position="113"/>
        <end position="131"/>
    </location>
</feature>
<feature type="transmembrane region" description="Helical" evidence="6">
    <location>
        <begin position="170"/>
        <end position="193"/>
    </location>
</feature>
<dbReference type="GO" id="GO:0005886">
    <property type="term" value="C:plasma membrane"/>
    <property type="evidence" value="ECO:0007669"/>
    <property type="project" value="UniProtKB-SubCell"/>
</dbReference>
<feature type="transmembrane region" description="Helical" evidence="6">
    <location>
        <begin position="366"/>
        <end position="387"/>
    </location>
</feature>
<feature type="transmembrane region" description="Helical" evidence="6">
    <location>
        <begin position="214"/>
        <end position="236"/>
    </location>
</feature>
<dbReference type="AlphaFoldDB" id="A0A5J6N4S6"/>
<evidence type="ECO:0000256" key="5">
    <source>
        <dbReference type="ARBA" id="ARBA00023136"/>
    </source>
</evidence>
<organism evidence="8 9">
    <name type="scientific">Hypericibacter adhaerens</name>
    <dbReference type="NCBI Taxonomy" id="2602016"/>
    <lineage>
        <taxon>Bacteria</taxon>
        <taxon>Pseudomonadati</taxon>
        <taxon>Pseudomonadota</taxon>
        <taxon>Alphaproteobacteria</taxon>
        <taxon>Rhodospirillales</taxon>
        <taxon>Dongiaceae</taxon>
        <taxon>Hypericibacter</taxon>
    </lineage>
</organism>
<dbReference type="PROSITE" id="PS50850">
    <property type="entry name" value="MFS"/>
    <property type="match status" value="1"/>
</dbReference>
<feature type="transmembrane region" description="Helical" evidence="6">
    <location>
        <begin position="52"/>
        <end position="76"/>
    </location>
</feature>
<proteinExistence type="predicted"/>
<feature type="transmembrane region" description="Helical" evidence="6">
    <location>
        <begin position="310"/>
        <end position="331"/>
    </location>
</feature>
<evidence type="ECO:0000259" key="7">
    <source>
        <dbReference type="PROSITE" id="PS50850"/>
    </source>
</evidence>
<dbReference type="InterPro" id="IPR036259">
    <property type="entry name" value="MFS_trans_sf"/>
</dbReference>
<dbReference type="OrthoDB" id="9812189at2"/>
<comment type="subcellular location">
    <subcellularLocation>
        <location evidence="1">Cell membrane</location>
        <topology evidence="1">Multi-pass membrane protein</topology>
    </subcellularLocation>
</comment>
<dbReference type="KEGG" id="hadh:FRZ61_43750"/>